<comment type="caution">
    <text evidence="8">The sequence shown here is derived from an EMBL/GenBank/DDBJ whole genome shotgun (WGS) entry which is preliminary data.</text>
</comment>
<dbReference type="PANTHER" id="PTHR42948">
    <property type="entry name" value="TRANSPORTER"/>
    <property type="match status" value="1"/>
</dbReference>
<feature type="transmembrane region" description="Helical" evidence="7">
    <location>
        <begin position="95"/>
        <end position="119"/>
    </location>
</feature>
<evidence type="ECO:0000313" key="9">
    <source>
        <dbReference type="Proteomes" id="UP000250744"/>
    </source>
</evidence>
<feature type="transmembrane region" description="Helical" evidence="7">
    <location>
        <begin position="349"/>
        <end position="372"/>
    </location>
</feature>
<dbReference type="RefSeq" id="WP_112159041.1">
    <property type="nucleotide sequence ID" value="NZ_QKRX01000005.1"/>
</dbReference>
<evidence type="ECO:0000256" key="4">
    <source>
        <dbReference type="ARBA" id="ARBA00022989"/>
    </source>
</evidence>
<dbReference type="PRINTS" id="PR00176">
    <property type="entry name" value="NANEUSMPORT"/>
</dbReference>
<feature type="transmembrane region" description="Helical" evidence="7">
    <location>
        <begin position="259"/>
        <end position="286"/>
    </location>
</feature>
<dbReference type="SUPFAM" id="SSF161070">
    <property type="entry name" value="SNF-like"/>
    <property type="match status" value="1"/>
</dbReference>
<evidence type="ECO:0000256" key="6">
    <source>
        <dbReference type="RuleBase" id="RU003732"/>
    </source>
</evidence>
<evidence type="ECO:0000256" key="2">
    <source>
        <dbReference type="ARBA" id="ARBA00022448"/>
    </source>
</evidence>
<evidence type="ECO:0000256" key="1">
    <source>
        <dbReference type="ARBA" id="ARBA00004141"/>
    </source>
</evidence>
<dbReference type="InterPro" id="IPR000175">
    <property type="entry name" value="Na/ntran_symport"/>
</dbReference>
<comment type="similarity">
    <text evidence="6">Belongs to the sodium:neurotransmitter symporter (SNF) (TC 2.A.22) family.</text>
</comment>
<dbReference type="CDD" id="cd10336">
    <property type="entry name" value="SLC6sbd_Tyt1-Like"/>
    <property type="match status" value="1"/>
</dbReference>
<dbReference type="NCBIfam" id="NF037979">
    <property type="entry name" value="Na_transp"/>
    <property type="match status" value="1"/>
</dbReference>
<dbReference type="EMBL" id="QKRX01000005">
    <property type="protein sequence ID" value="RAU18401.1"/>
    <property type="molecule type" value="Genomic_DNA"/>
</dbReference>
<feature type="transmembrane region" description="Helical" evidence="7">
    <location>
        <begin position="431"/>
        <end position="450"/>
    </location>
</feature>
<accession>A0A364NMU6</accession>
<feature type="transmembrane region" description="Helical" evidence="7">
    <location>
        <begin position="392"/>
        <end position="410"/>
    </location>
</feature>
<dbReference type="PANTHER" id="PTHR42948:SF1">
    <property type="entry name" value="TRANSPORTER"/>
    <property type="match status" value="1"/>
</dbReference>
<feature type="transmembrane region" description="Helical" evidence="7">
    <location>
        <begin position="12"/>
        <end position="32"/>
    </location>
</feature>
<dbReference type="InterPro" id="IPR037272">
    <property type="entry name" value="SNS_sf"/>
</dbReference>
<keyword evidence="3 6" id="KW-0812">Transmembrane</keyword>
<protein>
    <recommendedName>
        <fullName evidence="6">Transporter</fullName>
    </recommendedName>
</protein>
<dbReference type="InterPro" id="IPR047218">
    <property type="entry name" value="YocR/YhdH-like"/>
</dbReference>
<feature type="transmembrane region" description="Helical" evidence="7">
    <location>
        <begin position="183"/>
        <end position="202"/>
    </location>
</feature>
<name>A0A364NMU6_9GAMM</name>
<keyword evidence="4 7" id="KW-1133">Transmembrane helix</keyword>
<dbReference type="GO" id="GO:0015293">
    <property type="term" value="F:symporter activity"/>
    <property type="evidence" value="ECO:0007669"/>
    <property type="project" value="UniProtKB-KW"/>
</dbReference>
<keyword evidence="9" id="KW-1185">Reference proteome</keyword>
<feature type="transmembrane region" description="Helical" evidence="7">
    <location>
        <begin position="306"/>
        <end position="328"/>
    </location>
</feature>
<comment type="subcellular location">
    <subcellularLocation>
        <location evidence="1">Membrane</location>
        <topology evidence="1">Multi-pass membrane protein</topology>
    </subcellularLocation>
</comment>
<keyword evidence="5 7" id="KW-0472">Membrane</keyword>
<evidence type="ECO:0000256" key="5">
    <source>
        <dbReference type="ARBA" id="ARBA00023136"/>
    </source>
</evidence>
<dbReference type="AlphaFoldDB" id="A0A364NMU6"/>
<dbReference type="OrthoDB" id="9762833at2"/>
<dbReference type="PROSITE" id="PS50267">
    <property type="entry name" value="NA_NEUROTRAN_SYMP_3"/>
    <property type="match status" value="1"/>
</dbReference>
<keyword evidence="6" id="KW-0769">Symport</keyword>
<evidence type="ECO:0000256" key="3">
    <source>
        <dbReference type="ARBA" id="ARBA00022692"/>
    </source>
</evidence>
<dbReference type="PROSITE" id="PS00610">
    <property type="entry name" value="NA_NEUROTRAN_SYMP_1"/>
    <property type="match status" value="1"/>
</dbReference>
<dbReference type="GO" id="GO:0016020">
    <property type="term" value="C:membrane"/>
    <property type="evidence" value="ECO:0007669"/>
    <property type="project" value="UniProtKB-SubCell"/>
</dbReference>
<feature type="transmembrane region" description="Helical" evidence="7">
    <location>
        <begin position="151"/>
        <end position="171"/>
    </location>
</feature>
<reference evidence="8 9" key="1">
    <citation type="submission" date="2018-06" db="EMBL/GenBank/DDBJ databases">
        <title>Nitrincola tibetense sp. nov., isolated from Lake XuguoCo on Tibetan Plateau.</title>
        <authorList>
            <person name="Xing P."/>
        </authorList>
    </citation>
    <scope>NUCLEOTIDE SEQUENCE [LARGE SCALE GENOMIC DNA]</scope>
    <source>
        <strain evidence="9">xg18</strain>
    </source>
</reference>
<sequence length="454" mass="50197">MPSFSSIHGSWSHRWVFILAVTGSSVGLGNIWKFPYMAGENGGGTFLLIYIICVCLIGLPLMMAEVIIGRHGRLSPVNSLKAAAFVSNKNPRWRYLGAMGMFTGFLIFSFYSVVAAWILHYLLALLTGRIADVGVDQATRYFGELLLNTEILLVGHTFFVCLVVWVLSFGVRRGLDRAIRYMMPILIMLLIMLVVYATSTGYMPHAISFLFHFDWYYVTAEVLLVAMGHAFFTLSLGMGTVMAYGAYLSEKESIGRSVIMIGALDTLIAILVGLAIFPIVFAYQMAPASGPSLLFVTLPVVFAQMPGGQVIGFMFFLMVALTAWSSAISLMEPITAWMIEKFRVKRYQAAVLMGFAAWVLGVATLYSFGALSHWTVFSLNLFDLLNFVTTNILLPIGGMLLAIFSGWFMSESVAKKELNLPSNGAFEIWQGCIRFIVPISIGVIFVMNLYNVTL</sequence>
<feature type="transmembrane region" description="Helical" evidence="7">
    <location>
        <begin position="222"/>
        <end position="247"/>
    </location>
</feature>
<proteinExistence type="inferred from homology"/>
<keyword evidence="2 6" id="KW-0813">Transport</keyword>
<gene>
    <name evidence="8" type="ORF">DN062_08910</name>
</gene>
<evidence type="ECO:0000313" key="8">
    <source>
        <dbReference type="EMBL" id="RAU18401.1"/>
    </source>
</evidence>
<dbReference type="Pfam" id="PF00209">
    <property type="entry name" value="SNF"/>
    <property type="match status" value="2"/>
</dbReference>
<feature type="transmembrane region" description="Helical" evidence="7">
    <location>
        <begin position="44"/>
        <end position="64"/>
    </location>
</feature>
<dbReference type="Proteomes" id="UP000250744">
    <property type="component" value="Unassembled WGS sequence"/>
</dbReference>
<organism evidence="8 9">
    <name type="scientific">Nitrincola tibetensis</name>
    <dbReference type="NCBI Taxonomy" id="2219697"/>
    <lineage>
        <taxon>Bacteria</taxon>
        <taxon>Pseudomonadati</taxon>
        <taxon>Pseudomonadota</taxon>
        <taxon>Gammaproteobacteria</taxon>
        <taxon>Oceanospirillales</taxon>
        <taxon>Oceanospirillaceae</taxon>
        <taxon>Nitrincola</taxon>
    </lineage>
</organism>
<evidence type="ECO:0000256" key="7">
    <source>
        <dbReference type="SAM" id="Phobius"/>
    </source>
</evidence>